<dbReference type="AlphaFoldDB" id="A0A932YWP1"/>
<dbReference type="Pfam" id="PF13649">
    <property type="entry name" value="Methyltransf_25"/>
    <property type="match status" value="1"/>
</dbReference>
<dbReference type="Proteomes" id="UP000756703">
    <property type="component" value="Unassembled WGS sequence"/>
</dbReference>
<organism evidence="3 4">
    <name type="scientific">Candidatus Sungiibacteriota bacterium</name>
    <dbReference type="NCBI Taxonomy" id="2750080"/>
    <lineage>
        <taxon>Bacteria</taxon>
        <taxon>Candidatus Sungiibacteriota</taxon>
    </lineage>
</organism>
<name>A0A932YWP1_9BACT</name>
<evidence type="ECO:0000313" key="4">
    <source>
        <dbReference type="Proteomes" id="UP000756703"/>
    </source>
</evidence>
<reference evidence="3" key="1">
    <citation type="submission" date="2020-07" db="EMBL/GenBank/DDBJ databases">
        <title>Huge and variable diversity of episymbiotic CPR bacteria and DPANN archaea in groundwater ecosystems.</title>
        <authorList>
            <person name="He C.Y."/>
            <person name="Keren R."/>
            <person name="Whittaker M."/>
            <person name="Farag I.F."/>
            <person name="Doudna J."/>
            <person name="Cate J.H.D."/>
            <person name="Banfield J.F."/>
        </authorList>
    </citation>
    <scope>NUCLEOTIDE SEQUENCE</scope>
    <source>
        <strain evidence="3">NC_groundwater_1225_Ag_S-0.1um_56_177</strain>
    </source>
</reference>
<dbReference type="SUPFAM" id="SSF53335">
    <property type="entry name" value="S-adenosyl-L-methionine-dependent methyltransferases"/>
    <property type="match status" value="1"/>
</dbReference>
<evidence type="ECO:0000256" key="1">
    <source>
        <dbReference type="ARBA" id="ARBA00022679"/>
    </source>
</evidence>
<comment type="caution">
    <text evidence="3">The sequence shown here is derived from an EMBL/GenBank/DDBJ whole genome shotgun (WGS) entry which is preliminary data.</text>
</comment>
<evidence type="ECO:0000259" key="2">
    <source>
        <dbReference type="Pfam" id="PF13649"/>
    </source>
</evidence>
<dbReference type="GO" id="GO:0032259">
    <property type="term" value="P:methylation"/>
    <property type="evidence" value="ECO:0007669"/>
    <property type="project" value="UniProtKB-KW"/>
</dbReference>
<dbReference type="GO" id="GO:0008168">
    <property type="term" value="F:methyltransferase activity"/>
    <property type="evidence" value="ECO:0007669"/>
    <property type="project" value="UniProtKB-KW"/>
</dbReference>
<dbReference type="PANTHER" id="PTHR43861">
    <property type="entry name" value="TRANS-ACONITATE 2-METHYLTRANSFERASE-RELATED"/>
    <property type="match status" value="1"/>
</dbReference>
<evidence type="ECO:0000313" key="3">
    <source>
        <dbReference type="EMBL" id="MBI4132842.1"/>
    </source>
</evidence>
<dbReference type="InterPro" id="IPR029063">
    <property type="entry name" value="SAM-dependent_MTases_sf"/>
</dbReference>
<feature type="domain" description="Methyltransferase" evidence="2">
    <location>
        <begin position="66"/>
        <end position="159"/>
    </location>
</feature>
<sequence>MDMATAAPPTVEDVRAYWDRQPCNIRHGTAPVGTREYFDQVEQRKYFVEPHIPPFADFLRWRGKKVLEIGCGIGTDSINFARSGADLTVTELSGESLRICQKRFEVFGLPAKFYHADAEHLSSAVPVDRFDLVYSFGVIHHTPNPRRAIEEIMKYLGPGSEFRLMLYATWSWKNFLINLRRVQAEAQADCPIVHTYTARVIRKLLTGLEVVSIRKEHIFPWRIPDYIQRRYRKVWYFRWMPRPFFRLCERLLGWHMLVVARYPGRP</sequence>
<dbReference type="InterPro" id="IPR041698">
    <property type="entry name" value="Methyltransf_25"/>
</dbReference>
<proteinExistence type="predicted"/>
<dbReference type="EMBL" id="JACQMI010000013">
    <property type="protein sequence ID" value="MBI4132842.1"/>
    <property type="molecule type" value="Genomic_DNA"/>
</dbReference>
<gene>
    <name evidence="3" type="ORF">HY473_02035</name>
</gene>
<dbReference type="CDD" id="cd02440">
    <property type="entry name" value="AdoMet_MTases"/>
    <property type="match status" value="1"/>
</dbReference>
<dbReference type="Gene3D" id="3.40.50.150">
    <property type="entry name" value="Vaccinia Virus protein VP39"/>
    <property type="match status" value="1"/>
</dbReference>
<accession>A0A932YWP1</accession>
<protein>
    <submittedName>
        <fullName evidence="3">Class I SAM-dependent methyltransferase</fullName>
    </submittedName>
</protein>
<keyword evidence="1" id="KW-0808">Transferase</keyword>
<keyword evidence="3" id="KW-0489">Methyltransferase</keyword>